<evidence type="ECO:0000256" key="3">
    <source>
        <dbReference type="ARBA" id="ARBA00022475"/>
    </source>
</evidence>
<evidence type="ECO:0000313" key="9">
    <source>
        <dbReference type="Proteomes" id="UP000612349"/>
    </source>
</evidence>
<sequence>MSSITDNPRHADFALATRRALHHPQRLWRGLLLCGFVSIAAFLIAWLEAKLFGKAWIEPLVLAILAGTALRSVWAPPASWLPGVDFCAHFLLEVAVVLLGASLSAATIAAVGPMMIAAIIVVVAVAIIVSFMIGLLFGLPLHMAILVACGNAICGNSAIAAVAPVIDADPDDVAAAIAFTAVLGVIVVLGLPLLGYALGLTATQFGMFSGLTVYAVPQVIAAASPMGMSAIKIGTLVKLVRVLMLGPVCVMLAMMAPYLLRANESRAGFSPGGERPRPPLGRLVPWFIIGFVIMAIARSLGLIPEVVLPMLASMATGLTVVSMAGLGLGVDVRKLVRAGGRVTGTVVLSLLVLGVVSLAAIFLFGVRTAGV</sequence>
<evidence type="ECO:0000256" key="6">
    <source>
        <dbReference type="ARBA" id="ARBA00023136"/>
    </source>
</evidence>
<keyword evidence="4 7" id="KW-0812">Transmembrane</keyword>
<feature type="transmembrane region" description="Helical" evidence="7">
    <location>
        <begin position="115"/>
        <end position="137"/>
    </location>
</feature>
<evidence type="ECO:0000256" key="5">
    <source>
        <dbReference type="ARBA" id="ARBA00022989"/>
    </source>
</evidence>
<feature type="transmembrane region" description="Helical" evidence="7">
    <location>
        <begin position="239"/>
        <end position="260"/>
    </location>
</feature>
<evidence type="ECO:0000313" key="8">
    <source>
        <dbReference type="EMBL" id="GGD62271.1"/>
    </source>
</evidence>
<dbReference type="GO" id="GO:0005886">
    <property type="term" value="C:plasma membrane"/>
    <property type="evidence" value="ECO:0007669"/>
    <property type="project" value="UniProtKB-SubCell"/>
</dbReference>
<evidence type="ECO:0000256" key="4">
    <source>
        <dbReference type="ARBA" id="ARBA00022692"/>
    </source>
</evidence>
<dbReference type="PANTHER" id="PTHR30106">
    <property type="entry name" value="INNER MEMBRANE PROTEIN YEIH-RELATED"/>
    <property type="match status" value="1"/>
</dbReference>
<feature type="transmembrane region" description="Helical" evidence="7">
    <location>
        <begin position="144"/>
        <end position="163"/>
    </location>
</feature>
<organism evidence="8 9">
    <name type="scientific">Croceicoccus mobilis</name>
    <dbReference type="NCBI Taxonomy" id="1703339"/>
    <lineage>
        <taxon>Bacteria</taxon>
        <taxon>Pseudomonadati</taxon>
        <taxon>Pseudomonadota</taxon>
        <taxon>Alphaproteobacteria</taxon>
        <taxon>Sphingomonadales</taxon>
        <taxon>Erythrobacteraceae</taxon>
        <taxon>Croceicoccus</taxon>
    </lineage>
</organism>
<comment type="subcellular location">
    <subcellularLocation>
        <location evidence="1">Cell membrane</location>
        <topology evidence="1">Multi-pass membrane protein</topology>
    </subcellularLocation>
</comment>
<keyword evidence="3" id="KW-1003">Cell membrane</keyword>
<dbReference type="EMBL" id="BMIP01000002">
    <property type="protein sequence ID" value="GGD62271.1"/>
    <property type="molecule type" value="Genomic_DNA"/>
</dbReference>
<reference evidence="8" key="1">
    <citation type="journal article" date="2014" name="Int. J. Syst. Evol. Microbiol.">
        <title>Complete genome sequence of Corynebacterium casei LMG S-19264T (=DSM 44701T), isolated from a smear-ripened cheese.</title>
        <authorList>
            <consortium name="US DOE Joint Genome Institute (JGI-PGF)"/>
            <person name="Walter F."/>
            <person name="Albersmeier A."/>
            <person name="Kalinowski J."/>
            <person name="Ruckert C."/>
        </authorList>
    </citation>
    <scope>NUCLEOTIDE SEQUENCE</scope>
    <source>
        <strain evidence="8">CGMCC 1.15360</strain>
    </source>
</reference>
<feature type="transmembrane region" description="Helical" evidence="7">
    <location>
        <begin position="211"/>
        <end position="233"/>
    </location>
</feature>
<dbReference type="InterPro" id="IPR018383">
    <property type="entry name" value="UPF0324_pro"/>
</dbReference>
<comment type="caution">
    <text evidence="8">The sequence shown here is derived from an EMBL/GenBank/DDBJ whole genome shotgun (WGS) entry which is preliminary data.</text>
</comment>
<keyword evidence="6 7" id="KW-0472">Membrane</keyword>
<gene>
    <name evidence="8" type="ORF">GCM10010990_09600</name>
</gene>
<name>A0A916YUS0_9SPHN</name>
<feature type="transmembrane region" description="Helical" evidence="7">
    <location>
        <begin position="86"/>
        <end position="109"/>
    </location>
</feature>
<feature type="transmembrane region" description="Helical" evidence="7">
    <location>
        <begin position="27"/>
        <end position="49"/>
    </location>
</feature>
<feature type="transmembrane region" description="Helical" evidence="7">
    <location>
        <begin position="306"/>
        <end position="330"/>
    </location>
</feature>
<reference evidence="8" key="2">
    <citation type="submission" date="2020-09" db="EMBL/GenBank/DDBJ databases">
        <authorList>
            <person name="Sun Q."/>
            <person name="Zhou Y."/>
        </authorList>
    </citation>
    <scope>NUCLEOTIDE SEQUENCE</scope>
    <source>
        <strain evidence="8">CGMCC 1.15360</strain>
    </source>
</reference>
<feature type="transmembrane region" description="Helical" evidence="7">
    <location>
        <begin position="342"/>
        <end position="366"/>
    </location>
</feature>
<proteinExistence type="inferred from homology"/>
<keyword evidence="5 7" id="KW-1133">Transmembrane helix</keyword>
<dbReference type="AlphaFoldDB" id="A0A916YUS0"/>
<comment type="similarity">
    <text evidence="2">Belongs to the UPF0324 family.</text>
</comment>
<feature type="transmembrane region" description="Helical" evidence="7">
    <location>
        <begin position="280"/>
        <end position="300"/>
    </location>
</feature>
<evidence type="ECO:0000256" key="7">
    <source>
        <dbReference type="SAM" id="Phobius"/>
    </source>
</evidence>
<keyword evidence="9" id="KW-1185">Reference proteome</keyword>
<feature type="transmembrane region" description="Helical" evidence="7">
    <location>
        <begin position="175"/>
        <end position="199"/>
    </location>
</feature>
<dbReference type="OrthoDB" id="5393513at2"/>
<protein>
    <submittedName>
        <fullName evidence="8">UPF0324 membrane protein</fullName>
    </submittedName>
</protein>
<dbReference type="PANTHER" id="PTHR30106:SF2">
    <property type="entry name" value="UPF0324 INNER MEMBRANE PROTEIN YEIH"/>
    <property type="match status" value="1"/>
</dbReference>
<evidence type="ECO:0000256" key="1">
    <source>
        <dbReference type="ARBA" id="ARBA00004651"/>
    </source>
</evidence>
<dbReference type="Pfam" id="PF03601">
    <property type="entry name" value="Cons_hypoth698"/>
    <property type="match status" value="1"/>
</dbReference>
<dbReference type="Proteomes" id="UP000612349">
    <property type="component" value="Unassembled WGS sequence"/>
</dbReference>
<accession>A0A916YUS0</accession>
<feature type="transmembrane region" description="Helical" evidence="7">
    <location>
        <begin position="55"/>
        <end position="74"/>
    </location>
</feature>
<evidence type="ECO:0000256" key="2">
    <source>
        <dbReference type="ARBA" id="ARBA00007977"/>
    </source>
</evidence>